<name>A0A8T3BF09_DENNO</name>
<dbReference type="Proteomes" id="UP000829196">
    <property type="component" value="Unassembled WGS sequence"/>
</dbReference>
<accession>A0A8T3BF09</accession>
<gene>
    <name evidence="2" type="ORF">KFK09_011470</name>
</gene>
<protein>
    <submittedName>
        <fullName evidence="2">Uncharacterized protein</fullName>
    </submittedName>
</protein>
<feature type="compositionally biased region" description="Basic and acidic residues" evidence="1">
    <location>
        <begin position="92"/>
        <end position="106"/>
    </location>
</feature>
<organism evidence="2 3">
    <name type="scientific">Dendrobium nobile</name>
    <name type="common">Orchid</name>
    <dbReference type="NCBI Taxonomy" id="94219"/>
    <lineage>
        <taxon>Eukaryota</taxon>
        <taxon>Viridiplantae</taxon>
        <taxon>Streptophyta</taxon>
        <taxon>Embryophyta</taxon>
        <taxon>Tracheophyta</taxon>
        <taxon>Spermatophyta</taxon>
        <taxon>Magnoliopsida</taxon>
        <taxon>Liliopsida</taxon>
        <taxon>Asparagales</taxon>
        <taxon>Orchidaceae</taxon>
        <taxon>Epidendroideae</taxon>
        <taxon>Malaxideae</taxon>
        <taxon>Dendrobiinae</taxon>
        <taxon>Dendrobium</taxon>
    </lineage>
</organism>
<keyword evidence="3" id="KW-1185">Reference proteome</keyword>
<proteinExistence type="predicted"/>
<dbReference type="AlphaFoldDB" id="A0A8T3BF09"/>
<evidence type="ECO:0000256" key="1">
    <source>
        <dbReference type="SAM" id="MobiDB-lite"/>
    </source>
</evidence>
<evidence type="ECO:0000313" key="3">
    <source>
        <dbReference type="Proteomes" id="UP000829196"/>
    </source>
</evidence>
<comment type="caution">
    <text evidence="2">The sequence shown here is derived from an EMBL/GenBank/DDBJ whole genome shotgun (WGS) entry which is preliminary data.</text>
</comment>
<sequence length="153" mass="17837">MDPMDADWAGDPISRKSTSGYCSFLIYYIRSHCSLSDWLEQISSVRTGFSTGRTEEICEEICHFRLYEPGAVGTIRLYEIYPESKSPGTNLDFREERQEREREGKRRGSLVLEPVERFSSDDAVRRFVYLAVRAREQEIGIDPDLQFFLSFDR</sequence>
<evidence type="ECO:0000313" key="2">
    <source>
        <dbReference type="EMBL" id="KAI0510860.1"/>
    </source>
</evidence>
<dbReference type="EMBL" id="JAGYWB010000009">
    <property type="protein sequence ID" value="KAI0510860.1"/>
    <property type="molecule type" value="Genomic_DNA"/>
</dbReference>
<reference evidence="2" key="1">
    <citation type="journal article" date="2022" name="Front. Genet.">
        <title>Chromosome-Scale Assembly of the Dendrobium nobile Genome Provides Insights Into the Molecular Mechanism of the Biosynthesis of the Medicinal Active Ingredient of Dendrobium.</title>
        <authorList>
            <person name="Xu Q."/>
            <person name="Niu S.-C."/>
            <person name="Li K.-L."/>
            <person name="Zheng P.-J."/>
            <person name="Zhang X.-J."/>
            <person name="Jia Y."/>
            <person name="Liu Y."/>
            <person name="Niu Y.-X."/>
            <person name="Yu L.-H."/>
            <person name="Chen D.-F."/>
            <person name="Zhang G.-Q."/>
        </authorList>
    </citation>
    <scope>NUCLEOTIDE SEQUENCE</scope>
    <source>
        <tissue evidence="2">Leaf</tissue>
    </source>
</reference>
<feature type="region of interest" description="Disordered" evidence="1">
    <location>
        <begin position="86"/>
        <end position="106"/>
    </location>
</feature>